<dbReference type="EMBL" id="CP039690">
    <property type="protein sequence ID" value="QCI69270.1"/>
    <property type="molecule type" value="Genomic_DNA"/>
</dbReference>
<keyword evidence="3" id="KW-1185">Reference proteome</keyword>
<reference evidence="2 3" key="1">
    <citation type="submission" date="2019-04" db="EMBL/GenBank/DDBJ databases">
        <title>Phreatobacter aquaticus sp. nov.</title>
        <authorList>
            <person name="Choi A."/>
        </authorList>
    </citation>
    <scope>NUCLEOTIDE SEQUENCE [LARGE SCALE GENOMIC DNA]</scope>
    <source>
        <strain evidence="2 3">KCTC 52518</strain>
    </source>
</reference>
<dbReference type="OrthoDB" id="9810376at2"/>
<dbReference type="KEGG" id="pstg:E8M01_16515"/>
<accession>A0A4D7BE54</accession>
<organism evidence="2 3">
    <name type="scientific">Phreatobacter stygius</name>
    <dbReference type="NCBI Taxonomy" id="1940610"/>
    <lineage>
        <taxon>Bacteria</taxon>
        <taxon>Pseudomonadati</taxon>
        <taxon>Pseudomonadota</taxon>
        <taxon>Alphaproteobacteria</taxon>
        <taxon>Hyphomicrobiales</taxon>
        <taxon>Phreatobacteraceae</taxon>
        <taxon>Phreatobacter</taxon>
    </lineage>
</organism>
<dbReference type="AlphaFoldDB" id="A0A4D7BE54"/>
<evidence type="ECO:0000313" key="2">
    <source>
        <dbReference type="EMBL" id="QCI69270.1"/>
    </source>
</evidence>
<sequence>MAQLQLGPPPQQQQRPAQPGQPGQPQQLSPQAPRPPQQARPARPATPSDTPPSGQPDASRDQRRRALPGETVAPAPDETVIAPPRQRITNPTAVFSGLDKITGRIIAFDVAIDETVQFGALQVTPRVCYTRPPTETPQTTTFVEVDEVTLNGEVRRIYSGWMFAASPGLSGVEHAVYDVWLTDCKQSAPVIPGQAQSQPPATR</sequence>
<protein>
    <submittedName>
        <fullName evidence="2">DUF2155 domain-containing protein</fullName>
    </submittedName>
</protein>
<name>A0A4D7BE54_9HYPH</name>
<feature type="compositionally biased region" description="Low complexity" evidence="1">
    <location>
        <begin position="1"/>
        <end position="31"/>
    </location>
</feature>
<evidence type="ECO:0000256" key="1">
    <source>
        <dbReference type="SAM" id="MobiDB-lite"/>
    </source>
</evidence>
<evidence type="ECO:0000313" key="3">
    <source>
        <dbReference type="Proteomes" id="UP000298781"/>
    </source>
</evidence>
<gene>
    <name evidence="2" type="ORF">E8M01_16515</name>
</gene>
<feature type="region of interest" description="Disordered" evidence="1">
    <location>
        <begin position="1"/>
        <end position="86"/>
    </location>
</feature>
<dbReference type="Proteomes" id="UP000298781">
    <property type="component" value="Chromosome"/>
</dbReference>
<proteinExistence type="predicted"/>
<dbReference type="InterPro" id="IPR019225">
    <property type="entry name" value="DUF2155"/>
</dbReference>
<dbReference type="Pfam" id="PF09923">
    <property type="entry name" value="DUF2155"/>
    <property type="match status" value="1"/>
</dbReference>